<dbReference type="InterPro" id="IPR004360">
    <property type="entry name" value="Glyas_Fos-R_dOase_dom"/>
</dbReference>
<proteinExistence type="predicted"/>
<keyword evidence="2" id="KW-0560">Oxidoreductase</keyword>
<reference evidence="2" key="1">
    <citation type="submission" date="2016-10" db="EMBL/GenBank/DDBJ databases">
        <authorList>
            <person name="See-Too W.S."/>
        </authorList>
    </citation>
    <scope>NUCLEOTIDE SEQUENCE</scope>
    <source>
        <strain evidence="2">DSM 14505</strain>
    </source>
</reference>
<dbReference type="GO" id="GO:0051213">
    <property type="term" value="F:dioxygenase activity"/>
    <property type="evidence" value="ECO:0007669"/>
    <property type="project" value="UniProtKB-KW"/>
</dbReference>
<protein>
    <submittedName>
        <fullName evidence="2">Extradiol dioxygenase</fullName>
    </submittedName>
</protein>
<dbReference type="InterPro" id="IPR037523">
    <property type="entry name" value="VOC_core"/>
</dbReference>
<gene>
    <name evidence="2" type="ORF">BBH88_12095</name>
</gene>
<dbReference type="PANTHER" id="PTHR36503:SF2">
    <property type="entry name" value="BLR2408 PROTEIN"/>
    <property type="match status" value="1"/>
</dbReference>
<dbReference type="Proteomes" id="UP000092661">
    <property type="component" value="Chromosome"/>
</dbReference>
<feature type="domain" description="VOC" evidence="1">
    <location>
        <begin position="3"/>
        <end position="129"/>
    </location>
</feature>
<dbReference type="InterPro" id="IPR029068">
    <property type="entry name" value="Glyas_Bleomycin-R_OHBP_Dase"/>
</dbReference>
<dbReference type="Pfam" id="PF00903">
    <property type="entry name" value="Glyoxalase"/>
    <property type="match status" value="1"/>
</dbReference>
<dbReference type="SUPFAM" id="SSF54593">
    <property type="entry name" value="Glyoxalase/Bleomycin resistance protein/Dihydroxybiphenyl dioxygenase"/>
    <property type="match status" value="1"/>
</dbReference>
<name>A0ABM6D5Z7_9BACL</name>
<dbReference type="EMBL" id="CP016534">
    <property type="protein sequence ID" value="ANU10995.1"/>
    <property type="molecule type" value="Genomic_DNA"/>
</dbReference>
<organism evidence="2 3">
    <name type="scientific">Planococcus antarcticus DSM 14505</name>
    <dbReference type="NCBI Taxonomy" id="1185653"/>
    <lineage>
        <taxon>Bacteria</taxon>
        <taxon>Bacillati</taxon>
        <taxon>Bacillota</taxon>
        <taxon>Bacilli</taxon>
        <taxon>Bacillales</taxon>
        <taxon>Caryophanaceae</taxon>
        <taxon>Planococcus</taxon>
    </lineage>
</organism>
<dbReference type="PROSITE" id="PS51819">
    <property type="entry name" value="VOC"/>
    <property type="match status" value="1"/>
</dbReference>
<keyword evidence="3" id="KW-1185">Reference proteome</keyword>
<dbReference type="Gene3D" id="3.10.180.10">
    <property type="entry name" value="2,3-Dihydroxybiphenyl 1,2-Dioxygenase, domain 1"/>
    <property type="match status" value="1"/>
</dbReference>
<evidence type="ECO:0000313" key="2">
    <source>
        <dbReference type="EMBL" id="ANU10995.1"/>
    </source>
</evidence>
<evidence type="ECO:0000313" key="3">
    <source>
        <dbReference type="Proteomes" id="UP000092661"/>
    </source>
</evidence>
<dbReference type="PANTHER" id="PTHR36503">
    <property type="entry name" value="BLR2520 PROTEIN"/>
    <property type="match status" value="1"/>
</dbReference>
<evidence type="ECO:0000259" key="1">
    <source>
        <dbReference type="PROSITE" id="PS51819"/>
    </source>
</evidence>
<accession>A0ABM6D5Z7</accession>
<sequence>MMKELWINLPVKDLNKSRVFFEDIGFKFLKQRGDNDQLVGLVIGNHQVQVMLFPDETFKGFTQNALTDTNQSTEVLFSISVDTKEELDEIIGKVKQAAGFVFGKPSERNGLYGAGFADLDGHRWNLLVM</sequence>
<keyword evidence="2" id="KW-0223">Dioxygenase</keyword>